<protein>
    <submittedName>
        <fullName evidence="7">FAD-dependent oxidoreductase</fullName>
    </submittedName>
</protein>
<dbReference type="Gene3D" id="3.50.50.100">
    <property type="match status" value="1"/>
</dbReference>
<dbReference type="InterPro" id="IPR023753">
    <property type="entry name" value="FAD/NAD-binding_dom"/>
</dbReference>
<keyword evidence="8" id="KW-1185">Reference proteome</keyword>
<gene>
    <name evidence="7" type="ORF">KCG34_04285</name>
</gene>
<dbReference type="PANTHER" id="PTHR42913:SF3">
    <property type="entry name" value="64 KDA MITOCHONDRIAL NADH DEHYDROGENASE (EUROFUNG)"/>
    <property type="match status" value="1"/>
</dbReference>
<evidence type="ECO:0000256" key="3">
    <source>
        <dbReference type="ARBA" id="ARBA00022630"/>
    </source>
</evidence>
<evidence type="ECO:0000313" key="7">
    <source>
        <dbReference type="EMBL" id="QUD89112.1"/>
    </source>
</evidence>
<comment type="similarity">
    <text evidence="2">Belongs to the NADH dehydrogenase family.</text>
</comment>
<dbReference type="RefSeq" id="WP_211939162.1">
    <property type="nucleotide sequence ID" value="NZ_CP073078.1"/>
</dbReference>
<dbReference type="SUPFAM" id="SSF51905">
    <property type="entry name" value="FAD/NAD(P)-binding domain"/>
    <property type="match status" value="1"/>
</dbReference>
<reference evidence="7" key="1">
    <citation type="submission" date="2021-04" db="EMBL/GenBank/DDBJ databases">
        <title>The complete genome sequence of Caulobacter sp. S6.</title>
        <authorList>
            <person name="Tang Y."/>
            <person name="Ouyang W."/>
            <person name="Liu Q."/>
            <person name="Huang B."/>
            <person name="Guo Z."/>
            <person name="Lei P."/>
        </authorList>
    </citation>
    <scope>NUCLEOTIDE SEQUENCE</scope>
    <source>
        <strain evidence="7">S6</strain>
    </source>
</reference>
<dbReference type="Pfam" id="PF07992">
    <property type="entry name" value="Pyr_redox_2"/>
    <property type="match status" value="1"/>
</dbReference>
<dbReference type="PANTHER" id="PTHR42913">
    <property type="entry name" value="APOPTOSIS-INDUCING FACTOR 1"/>
    <property type="match status" value="1"/>
</dbReference>
<dbReference type="InterPro" id="IPR036188">
    <property type="entry name" value="FAD/NAD-bd_sf"/>
</dbReference>
<dbReference type="EMBL" id="CP073078">
    <property type="protein sequence ID" value="QUD89112.1"/>
    <property type="molecule type" value="Genomic_DNA"/>
</dbReference>
<keyword evidence="5" id="KW-0560">Oxidoreductase</keyword>
<dbReference type="KEGG" id="caul:KCG34_04285"/>
<keyword evidence="4" id="KW-0274">FAD</keyword>
<proteinExistence type="inferred from homology"/>
<dbReference type="GO" id="GO:0019646">
    <property type="term" value="P:aerobic electron transport chain"/>
    <property type="evidence" value="ECO:0007669"/>
    <property type="project" value="TreeGrafter"/>
</dbReference>
<dbReference type="InterPro" id="IPR051169">
    <property type="entry name" value="NADH-Q_oxidoreductase"/>
</dbReference>
<name>A0A975G258_9CAUL</name>
<dbReference type="GO" id="GO:0003955">
    <property type="term" value="F:NAD(P)H dehydrogenase (quinone) activity"/>
    <property type="evidence" value="ECO:0007669"/>
    <property type="project" value="TreeGrafter"/>
</dbReference>
<evidence type="ECO:0000256" key="1">
    <source>
        <dbReference type="ARBA" id="ARBA00001974"/>
    </source>
</evidence>
<keyword evidence="3" id="KW-0285">Flavoprotein</keyword>
<evidence type="ECO:0000256" key="4">
    <source>
        <dbReference type="ARBA" id="ARBA00022827"/>
    </source>
</evidence>
<feature type="domain" description="FAD/NAD(P)-binding" evidence="6">
    <location>
        <begin position="3"/>
        <end position="330"/>
    </location>
</feature>
<evidence type="ECO:0000259" key="6">
    <source>
        <dbReference type="Pfam" id="PF07992"/>
    </source>
</evidence>
<comment type="cofactor">
    <cofactor evidence="1">
        <name>FAD</name>
        <dbReference type="ChEBI" id="CHEBI:57692"/>
    </cofactor>
</comment>
<accession>A0A975G258</accession>
<dbReference type="PRINTS" id="PR00368">
    <property type="entry name" value="FADPNR"/>
</dbReference>
<evidence type="ECO:0000313" key="8">
    <source>
        <dbReference type="Proteomes" id="UP000676409"/>
    </source>
</evidence>
<dbReference type="AlphaFoldDB" id="A0A975G258"/>
<evidence type="ECO:0000256" key="2">
    <source>
        <dbReference type="ARBA" id="ARBA00005272"/>
    </source>
</evidence>
<sequence>MHYDIVIVGGGAGGLELAAQLGRALGRKRGRERVLLIDRAVFHIWKPTLHEVAAGTLDTHQEGLSYAILARRNHFSFALGELEGLDPEAKRLTLKEIRDKDGELIVPARAISFTWTVLAIGSGSNFFGTPGAAEHAYVLEQTEDAERFHTRLLSAFTRASFTEAGALNIAIVGGGATGVELSAELLEAHTELLQSLGPSQRFRLGLTLVEAADRILGGLPEKISEQATLTLQRRGVRVLTGAKVQEVAACGLATSAGPIPADLVVWAAGVKAADSNAGLGLAVTRSNQFQVDDHLQTSAPGVFALGDCAACPWRDGKLVPARAQAAHQQASYLRKVLLAKLREGHVAEPYAYRDFGSLVSLGENRGVGSLMGNLGGKNFFVEGLIAKYMYISLHLAHHRAILGFWQTVVLALARLLQERVSGRLKLH</sequence>
<dbReference type="Proteomes" id="UP000676409">
    <property type="component" value="Chromosome"/>
</dbReference>
<organism evidence="7 8">
    <name type="scientific">Phenylobacterium montanum</name>
    <dbReference type="NCBI Taxonomy" id="2823693"/>
    <lineage>
        <taxon>Bacteria</taxon>
        <taxon>Pseudomonadati</taxon>
        <taxon>Pseudomonadota</taxon>
        <taxon>Alphaproteobacteria</taxon>
        <taxon>Caulobacterales</taxon>
        <taxon>Caulobacteraceae</taxon>
        <taxon>Phenylobacterium</taxon>
    </lineage>
</organism>
<dbReference type="PRINTS" id="PR00469">
    <property type="entry name" value="PNDRDTASEII"/>
</dbReference>
<evidence type="ECO:0000256" key="5">
    <source>
        <dbReference type="ARBA" id="ARBA00023002"/>
    </source>
</evidence>